<keyword evidence="1" id="KW-0812">Transmembrane</keyword>
<protein>
    <submittedName>
        <fullName evidence="2">Uncharacterized protein</fullName>
    </submittedName>
</protein>
<sequence length="87" mass="9825">MLTNQEIKWAALLVVVVSVARAQLRKRWPEQVRRWEHLVDLSILVTVIFLMMAALTNLGREPGRPMPAGPTRIASVALTDISLQRHS</sequence>
<gene>
    <name evidence="2" type="ORF">A4V15_23455</name>
</gene>
<name>A0A178L9U8_9PSED</name>
<organism evidence="2 3">
    <name type="scientific">Pseudomonas oryzihabitans</name>
    <dbReference type="NCBI Taxonomy" id="47885"/>
    <lineage>
        <taxon>Bacteria</taxon>
        <taxon>Pseudomonadati</taxon>
        <taxon>Pseudomonadota</taxon>
        <taxon>Gammaproteobacteria</taxon>
        <taxon>Pseudomonadales</taxon>
        <taxon>Pseudomonadaceae</taxon>
        <taxon>Pseudomonas</taxon>
    </lineage>
</organism>
<evidence type="ECO:0000313" key="3">
    <source>
        <dbReference type="Proteomes" id="UP000078356"/>
    </source>
</evidence>
<accession>A0A178L9U8</accession>
<dbReference type="RefSeq" id="WP_017638590.1">
    <property type="nucleotide sequence ID" value="NZ_DAMDRT010000013.1"/>
</dbReference>
<keyword evidence="1" id="KW-0472">Membrane</keyword>
<dbReference type="AlphaFoldDB" id="A0A178L9U8"/>
<evidence type="ECO:0000313" key="2">
    <source>
        <dbReference type="EMBL" id="OAN26191.1"/>
    </source>
</evidence>
<keyword evidence="1" id="KW-1133">Transmembrane helix</keyword>
<reference evidence="2 3" key="1">
    <citation type="submission" date="2016-04" db="EMBL/GenBank/DDBJ databases">
        <title>Draft Genome Sequences of Staphylococcus capitis Strain H36, S. capitis Strain H65, S. cohnii Strain H62, S. hominis Strain H69, Mycobacterium iranicum Strain H39, Plantibacter sp. Strain H53, Pseudomonas oryzihabitans Strain H72, and Microbacterium sp. Strain H83, isolated from residential settings.</title>
        <authorList>
            <person name="Lymperopoulou D."/>
            <person name="Adams R.I."/>
            <person name="Lindow S."/>
            <person name="Coil D.A."/>
            <person name="Jospin G."/>
            <person name="Eisen J.A."/>
        </authorList>
    </citation>
    <scope>NUCLEOTIDE SEQUENCE [LARGE SCALE GENOMIC DNA]</scope>
    <source>
        <strain evidence="2 3">H72</strain>
    </source>
</reference>
<dbReference type="Proteomes" id="UP000078356">
    <property type="component" value="Unassembled WGS sequence"/>
</dbReference>
<proteinExistence type="predicted"/>
<evidence type="ECO:0000256" key="1">
    <source>
        <dbReference type="SAM" id="Phobius"/>
    </source>
</evidence>
<dbReference type="OrthoDB" id="9891651at2"/>
<comment type="caution">
    <text evidence="2">The sequence shown here is derived from an EMBL/GenBank/DDBJ whole genome shotgun (WGS) entry which is preliminary data.</text>
</comment>
<dbReference type="EMBL" id="LWCR01000043">
    <property type="protein sequence ID" value="OAN26191.1"/>
    <property type="molecule type" value="Genomic_DNA"/>
</dbReference>
<feature type="transmembrane region" description="Helical" evidence="1">
    <location>
        <begin position="38"/>
        <end position="58"/>
    </location>
</feature>